<comment type="caution">
    <text evidence="1">The sequence shown here is derived from an EMBL/GenBank/DDBJ whole genome shotgun (WGS) entry which is preliminary data.</text>
</comment>
<dbReference type="Gene3D" id="1.25.40.10">
    <property type="entry name" value="Tetratricopeptide repeat domain"/>
    <property type="match status" value="1"/>
</dbReference>
<gene>
    <name evidence="1" type="ORF">LCGC14_1285350</name>
</gene>
<protein>
    <submittedName>
        <fullName evidence="1">Uncharacterized protein</fullName>
    </submittedName>
</protein>
<reference evidence="1" key="1">
    <citation type="journal article" date="2015" name="Nature">
        <title>Complex archaea that bridge the gap between prokaryotes and eukaryotes.</title>
        <authorList>
            <person name="Spang A."/>
            <person name="Saw J.H."/>
            <person name="Jorgensen S.L."/>
            <person name="Zaremba-Niedzwiedzka K."/>
            <person name="Martijn J."/>
            <person name="Lind A.E."/>
            <person name="van Eijk R."/>
            <person name="Schleper C."/>
            <person name="Guy L."/>
            <person name="Ettema T.J."/>
        </authorList>
    </citation>
    <scope>NUCLEOTIDE SEQUENCE</scope>
</reference>
<dbReference type="Gene3D" id="1.25.10.10">
    <property type="entry name" value="Leucine-rich Repeat Variant"/>
    <property type="match status" value="1"/>
</dbReference>
<feature type="non-terminal residue" evidence="1">
    <location>
        <position position="578"/>
    </location>
</feature>
<dbReference type="InterPro" id="IPR016024">
    <property type="entry name" value="ARM-type_fold"/>
</dbReference>
<dbReference type="SUPFAM" id="SSF48452">
    <property type="entry name" value="TPR-like"/>
    <property type="match status" value="1"/>
</dbReference>
<dbReference type="EMBL" id="LAZR01007353">
    <property type="protein sequence ID" value="KKM85810.1"/>
    <property type="molecule type" value="Genomic_DNA"/>
</dbReference>
<dbReference type="InterPro" id="IPR011989">
    <property type="entry name" value="ARM-like"/>
</dbReference>
<sequence length="578" mass="62953">MKGKAGILVAGILLMGIASAEAQAQSAGVLLEKGVFLEQTKGDLDAAIEVYRRIVADDKANRKHAAEAQYRLGMCLLKKKQPKQAQVAFKELVAAFPKQAKMVAKARQQIARSRKRITGAELAGFVKEAVLTISTCGETDPRVKPTLASLSGLAEPAVVEAVAKFLGSDKNTVRRSAIYILWKADFASIAPAVGGLTKLCKHTEDFTRGMAALTLGGRKIDGSFRTLSDMTLKDKSPYARRCGAYALGLLGRADARGVLKKALTDKDQFVRNNAEAALTMLDKAAAVRGGGAPDMRKANAIAQAVKPVMAGIYKAIEQKDTPAALKLTRHMQQQLKAFQQAVKGADAEGSLLVGVKMIDELETALATGKTDQAKKILGRLDVMGPIFEKILKRAASLQAARGDDQLPPQVMAYIIDQHMAAYKRGNAKGLHVNTHIYGVDARFKMIQGGLLAYRNDTDRVIRDEVPLGNFSKRGGRVLYGETGALQTFRMVRRETATGGRYRLWWTPDRPIQPGEMRLLGYRGKESRKLTKTDGGYRLKMNNHFGSPVLENFFLVLPAKMTIASESTIRVSNKRILGM</sequence>
<accession>A0A0F9NAR0</accession>
<organism evidence="1">
    <name type="scientific">marine sediment metagenome</name>
    <dbReference type="NCBI Taxonomy" id="412755"/>
    <lineage>
        <taxon>unclassified sequences</taxon>
        <taxon>metagenomes</taxon>
        <taxon>ecological metagenomes</taxon>
    </lineage>
</organism>
<dbReference type="AlphaFoldDB" id="A0A0F9NAR0"/>
<name>A0A0F9NAR0_9ZZZZ</name>
<proteinExistence type="predicted"/>
<dbReference type="Pfam" id="PF13646">
    <property type="entry name" value="HEAT_2"/>
    <property type="match status" value="1"/>
</dbReference>
<dbReference type="InterPro" id="IPR011990">
    <property type="entry name" value="TPR-like_helical_dom_sf"/>
</dbReference>
<evidence type="ECO:0000313" key="1">
    <source>
        <dbReference type="EMBL" id="KKM85810.1"/>
    </source>
</evidence>
<dbReference type="SUPFAM" id="SSF48371">
    <property type="entry name" value="ARM repeat"/>
    <property type="match status" value="1"/>
</dbReference>
<dbReference type="Pfam" id="PF14559">
    <property type="entry name" value="TPR_19"/>
    <property type="match status" value="1"/>
</dbReference>